<evidence type="ECO:0000313" key="3">
    <source>
        <dbReference type="Proteomes" id="UP001432027"/>
    </source>
</evidence>
<dbReference type="InterPro" id="IPR013766">
    <property type="entry name" value="Thioredoxin_domain"/>
</dbReference>
<evidence type="ECO:0000259" key="1">
    <source>
        <dbReference type="PROSITE" id="PS51352"/>
    </source>
</evidence>
<name>A0AAV5T8N2_9BILA</name>
<dbReference type="Pfam" id="PF13905">
    <property type="entry name" value="Thioredoxin_8"/>
    <property type="match status" value="1"/>
</dbReference>
<dbReference type="InterPro" id="IPR029519">
    <property type="entry name" value="RdCVF2"/>
</dbReference>
<accession>A0AAV5T8N2</accession>
<dbReference type="PROSITE" id="PS51352">
    <property type="entry name" value="THIOREDOXIN_2"/>
    <property type="match status" value="1"/>
</dbReference>
<organism evidence="2 3">
    <name type="scientific">Pristionchus entomophagus</name>
    <dbReference type="NCBI Taxonomy" id="358040"/>
    <lineage>
        <taxon>Eukaryota</taxon>
        <taxon>Metazoa</taxon>
        <taxon>Ecdysozoa</taxon>
        <taxon>Nematoda</taxon>
        <taxon>Chromadorea</taxon>
        <taxon>Rhabditida</taxon>
        <taxon>Rhabditina</taxon>
        <taxon>Diplogasteromorpha</taxon>
        <taxon>Diplogasteroidea</taxon>
        <taxon>Neodiplogasteridae</taxon>
        <taxon>Pristionchus</taxon>
    </lineage>
</organism>
<keyword evidence="3" id="KW-1185">Reference proteome</keyword>
<dbReference type="EMBL" id="BTSX01000003">
    <property type="protein sequence ID" value="GMS91282.1"/>
    <property type="molecule type" value="Genomic_DNA"/>
</dbReference>
<dbReference type="Gene3D" id="3.40.30.10">
    <property type="entry name" value="Glutaredoxin"/>
    <property type="match status" value="1"/>
</dbReference>
<sequence>MASLFAGAKLYRNGGGQESVSVLEGKTLGIYFSAHWCPPCRAFTPLLKDFYDELVEENAPFEIVFMSSDKDEATLKKYLEEVHGDWYYIGRRDKVIG</sequence>
<evidence type="ECO:0000313" key="2">
    <source>
        <dbReference type="EMBL" id="GMS91282.1"/>
    </source>
</evidence>
<dbReference type="InterPro" id="IPR012336">
    <property type="entry name" value="Thioredoxin-like_fold"/>
</dbReference>
<gene>
    <name evidence="2" type="ORF">PENTCL1PPCAC_13457</name>
</gene>
<dbReference type="AlphaFoldDB" id="A0AAV5T8N2"/>
<dbReference type="PANTHER" id="PTHR46762:SF1">
    <property type="entry name" value="NUCLEOREDOXIN-LIKE PROTEIN 2"/>
    <property type="match status" value="1"/>
</dbReference>
<reference evidence="2" key="1">
    <citation type="submission" date="2023-10" db="EMBL/GenBank/DDBJ databases">
        <title>Genome assembly of Pristionchus species.</title>
        <authorList>
            <person name="Yoshida K."/>
            <person name="Sommer R.J."/>
        </authorList>
    </citation>
    <scope>NUCLEOTIDE SEQUENCE</scope>
    <source>
        <strain evidence="2">RS0144</strain>
    </source>
</reference>
<dbReference type="Proteomes" id="UP001432027">
    <property type="component" value="Unassembled WGS sequence"/>
</dbReference>
<protein>
    <recommendedName>
        <fullName evidence="1">Thioredoxin domain-containing protein</fullName>
    </recommendedName>
</protein>
<feature type="domain" description="Thioredoxin" evidence="1">
    <location>
        <begin position="1"/>
        <end position="97"/>
    </location>
</feature>
<dbReference type="GO" id="GO:0007600">
    <property type="term" value="P:sensory perception"/>
    <property type="evidence" value="ECO:0007669"/>
    <property type="project" value="InterPro"/>
</dbReference>
<proteinExistence type="predicted"/>
<dbReference type="GO" id="GO:0045494">
    <property type="term" value="P:photoreceptor cell maintenance"/>
    <property type="evidence" value="ECO:0007669"/>
    <property type="project" value="InterPro"/>
</dbReference>
<dbReference type="InterPro" id="IPR036249">
    <property type="entry name" value="Thioredoxin-like_sf"/>
</dbReference>
<dbReference type="PANTHER" id="PTHR46762">
    <property type="entry name" value="NUCLEOREDOXIN-LIKE PROTEIN 2"/>
    <property type="match status" value="1"/>
</dbReference>
<dbReference type="SUPFAM" id="SSF52833">
    <property type="entry name" value="Thioredoxin-like"/>
    <property type="match status" value="1"/>
</dbReference>
<comment type="caution">
    <text evidence="2">The sequence shown here is derived from an EMBL/GenBank/DDBJ whole genome shotgun (WGS) entry which is preliminary data.</text>
</comment>